<name>A0A6C0D9N1_9ZZZZ</name>
<evidence type="ECO:0000313" key="1">
    <source>
        <dbReference type="EMBL" id="QHT13538.1"/>
    </source>
</evidence>
<accession>A0A6C0D9N1</accession>
<dbReference type="EMBL" id="MN739575">
    <property type="protein sequence ID" value="QHT13538.1"/>
    <property type="molecule type" value="Genomic_DNA"/>
</dbReference>
<protein>
    <submittedName>
        <fullName evidence="1">Uncharacterized protein</fullName>
    </submittedName>
</protein>
<proteinExistence type="predicted"/>
<reference evidence="1" key="1">
    <citation type="journal article" date="2020" name="Nature">
        <title>Giant virus diversity and host interactions through global metagenomics.</title>
        <authorList>
            <person name="Schulz F."/>
            <person name="Roux S."/>
            <person name="Paez-Espino D."/>
            <person name="Jungbluth S."/>
            <person name="Walsh D.A."/>
            <person name="Denef V.J."/>
            <person name="McMahon K.D."/>
            <person name="Konstantinidis K.T."/>
            <person name="Eloe-Fadrosh E.A."/>
            <person name="Kyrpides N.C."/>
            <person name="Woyke T."/>
        </authorList>
    </citation>
    <scope>NUCLEOTIDE SEQUENCE</scope>
    <source>
        <strain evidence="1">GVMAG-M-3300023174-132</strain>
    </source>
</reference>
<dbReference type="AlphaFoldDB" id="A0A6C0D9N1"/>
<sequence length="126" mass="14689">MSALGAFCNQLIAFVEDLAETYPEEKDLLMGVQAMKLMKQANPRMLHRLFAEYVNPTVQERILVEDDAYVIDNAKAIFDSQYSDMLTLFWVFKKHWTSMSETNKQHIWKYLKSLVLLARRVPDTLA</sequence>
<organism evidence="1">
    <name type="scientific">viral metagenome</name>
    <dbReference type="NCBI Taxonomy" id="1070528"/>
    <lineage>
        <taxon>unclassified sequences</taxon>
        <taxon>metagenomes</taxon>
        <taxon>organismal metagenomes</taxon>
    </lineage>
</organism>